<gene>
    <name evidence="2" type="ORF">ALC56_05237</name>
</gene>
<feature type="compositionally biased region" description="Basic and acidic residues" evidence="1">
    <location>
        <begin position="137"/>
        <end position="151"/>
    </location>
</feature>
<sequence length="158" mass="16652">RVTCAGIRNIQSGIRPPAPLPTFSRALLSLLTLLHRRRRLRVITIPRLCTSTSSIAGTSTNVSISGGSSSSSSSSSSSRSSSSGSADPLGYRVRIPGLPPSCHWSAPLPSTLCQPPPAANLCHLAPSPYTPPVSRTESARHVETRGNERTNSRIKSLG</sequence>
<keyword evidence="3" id="KW-1185">Reference proteome</keyword>
<evidence type="ECO:0000313" key="2">
    <source>
        <dbReference type="EMBL" id="KYN40292.1"/>
    </source>
</evidence>
<dbReference type="STRING" id="34720.A0A195FJ49"/>
<evidence type="ECO:0000313" key="3">
    <source>
        <dbReference type="Proteomes" id="UP000078541"/>
    </source>
</evidence>
<feature type="compositionally biased region" description="Low complexity" evidence="1">
    <location>
        <begin position="63"/>
        <end position="85"/>
    </location>
</feature>
<dbReference type="Proteomes" id="UP000078541">
    <property type="component" value="Unassembled WGS sequence"/>
</dbReference>
<proteinExistence type="predicted"/>
<feature type="region of interest" description="Disordered" evidence="1">
    <location>
        <begin position="123"/>
        <end position="158"/>
    </location>
</feature>
<dbReference type="EMBL" id="KQ981523">
    <property type="protein sequence ID" value="KYN40292.1"/>
    <property type="molecule type" value="Genomic_DNA"/>
</dbReference>
<protein>
    <submittedName>
        <fullName evidence="2">Uncharacterized protein</fullName>
    </submittedName>
</protein>
<reference evidence="2 3" key="1">
    <citation type="submission" date="2016-03" db="EMBL/GenBank/DDBJ databases">
        <title>Trachymyrmex septentrionalis WGS genome.</title>
        <authorList>
            <person name="Nygaard S."/>
            <person name="Hu H."/>
            <person name="Boomsma J."/>
            <person name="Zhang G."/>
        </authorList>
    </citation>
    <scope>NUCLEOTIDE SEQUENCE [LARGE SCALE GENOMIC DNA]</scope>
    <source>
        <strain evidence="2">Tsep2-gDNA-1</strain>
        <tissue evidence="2">Whole body</tissue>
    </source>
</reference>
<evidence type="ECO:0000256" key="1">
    <source>
        <dbReference type="SAM" id="MobiDB-lite"/>
    </source>
</evidence>
<dbReference type="AlphaFoldDB" id="A0A195FJ49"/>
<feature type="non-terminal residue" evidence="2">
    <location>
        <position position="1"/>
    </location>
</feature>
<organism evidence="2 3">
    <name type="scientific">Trachymyrmex septentrionalis</name>
    <dbReference type="NCBI Taxonomy" id="34720"/>
    <lineage>
        <taxon>Eukaryota</taxon>
        <taxon>Metazoa</taxon>
        <taxon>Ecdysozoa</taxon>
        <taxon>Arthropoda</taxon>
        <taxon>Hexapoda</taxon>
        <taxon>Insecta</taxon>
        <taxon>Pterygota</taxon>
        <taxon>Neoptera</taxon>
        <taxon>Endopterygota</taxon>
        <taxon>Hymenoptera</taxon>
        <taxon>Apocrita</taxon>
        <taxon>Aculeata</taxon>
        <taxon>Formicoidea</taxon>
        <taxon>Formicidae</taxon>
        <taxon>Myrmicinae</taxon>
        <taxon>Trachymyrmex</taxon>
    </lineage>
</organism>
<feature type="region of interest" description="Disordered" evidence="1">
    <location>
        <begin position="57"/>
        <end position="92"/>
    </location>
</feature>
<accession>A0A195FJ49</accession>
<name>A0A195FJ49_9HYME</name>